<proteinExistence type="predicted"/>
<dbReference type="SUPFAM" id="SSF53474">
    <property type="entry name" value="alpha/beta-Hydrolases"/>
    <property type="match status" value="1"/>
</dbReference>
<dbReference type="InterPro" id="IPR050300">
    <property type="entry name" value="GDXG_lipolytic_enzyme"/>
</dbReference>
<evidence type="ECO:0000256" key="1">
    <source>
        <dbReference type="ARBA" id="ARBA00022801"/>
    </source>
</evidence>
<reference evidence="3 4" key="1">
    <citation type="submission" date="2018-05" db="EMBL/GenBank/DDBJ databases">
        <title>Comparative genomic sequence analysis between strain HN4 and CCM 8460T (Falsochrobactrum ovis) will provide more evidence to prove that HN4 is a new species of Falsochrobactrum.</title>
        <authorList>
            <person name="Lyu W."/>
            <person name="Sun L."/>
            <person name="Yao L."/>
        </authorList>
    </citation>
    <scope>NUCLEOTIDE SEQUENCE [LARGE SCALE GENOMIC DNA]</scope>
    <source>
        <strain evidence="3 4">HN4</strain>
    </source>
</reference>
<keyword evidence="4" id="KW-1185">Reference proteome</keyword>
<organism evidence="3 4">
    <name type="scientific">Falsochrobactrum shanghaiense</name>
    <dbReference type="NCBI Taxonomy" id="2201899"/>
    <lineage>
        <taxon>Bacteria</taxon>
        <taxon>Pseudomonadati</taxon>
        <taxon>Pseudomonadota</taxon>
        <taxon>Alphaproteobacteria</taxon>
        <taxon>Hyphomicrobiales</taxon>
        <taxon>Brucellaceae</taxon>
        <taxon>Falsochrobactrum</taxon>
    </lineage>
</organism>
<dbReference type="InterPro" id="IPR049492">
    <property type="entry name" value="BD-FAE-like_dom"/>
</dbReference>
<keyword evidence="1 3" id="KW-0378">Hydrolase</keyword>
<dbReference type="InterPro" id="IPR029058">
    <property type="entry name" value="AB_hydrolase_fold"/>
</dbReference>
<feature type="domain" description="BD-FAE-like" evidence="2">
    <location>
        <begin position="64"/>
        <end position="162"/>
    </location>
</feature>
<protein>
    <submittedName>
        <fullName evidence="3">Alpha/beta hydrolase</fullName>
    </submittedName>
</protein>
<dbReference type="PANTHER" id="PTHR48081:SF33">
    <property type="entry name" value="KYNURENINE FORMAMIDASE"/>
    <property type="match status" value="1"/>
</dbReference>
<evidence type="ECO:0000259" key="2">
    <source>
        <dbReference type="Pfam" id="PF20434"/>
    </source>
</evidence>
<dbReference type="Gene3D" id="3.40.50.1820">
    <property type="entry name" value="alpha/beta hydrolase"/>
    <property type="match status" value="1"/>
</dbReference>
<sequence>MQKKTVESTIKDWDLAYSNVNHVTDSASYPPLWLKRSREMREAMQAQGRFIGDVRYGSRERNLLDIVMPDGQPCGLVVFVHGGYWLRFDKSYFTHLAHGAVLRGYAVALPSYTLCPQAAIGDITEEIGMAIRQAASMVDGPLHLAGHSAGGHLVARMGAASTPLNRSLHQRLRKIMPISALNDLRPLLRIEMNNDLRLDLAQARRESPALLEPLTGIDVTAWAGAAELPEFVRQNQVLANMWSGFDCRIDAVEEPEKHHMNIIDGLCDPDHPLTRKLLCL</sequence>
<dbReference type="RefSeq" id="WP_109708020.1">
    <property type="nucleotide sequence ID" value="NZ_QGDB01000013.1"/>
</dbReference>
<evidence type="ECO:0000313" key="3">
    <source>
        <dbReference type="EMBL" id="PWL16330.1"/>
    </source>
</evidence>
<dbReference type="EMBL" id="QGDB01000013">
    <property type="protein sequence ID" value="PWL16330.1"/>
    <property type="molecule type" value="Genomic_DNA"/>
</dbReference>
<dbReference type="OrthoDB" id="9771666at2"/>
<name>A0A316JM86_9HYPH</name>
<dbReference type="GO" id="GO:0016787">
    <property type="term" value="F:hydrolase activity"/>
    <property type="evidence" value="ECO:0007669"/>
    <property type="project" value="UniProtKB-KW"/>
</dbReference>
<accession>A0A316JM86</accession>
<evidence type="ECO:0000313" key="4">
    <source>
        <dbReference type="Proteomes" id="UP000245865"/>
    </source>
</evidence>
<dbReference type="Proteomes" id="UP000245865">
    <property type="component" value="Unassembled WGS sequence"/>
</dbReference>
<comment type="caution">
    <text evidence="3">The sequence shown here is derived from an EMBL/GenBank/DDBJ whole genome shotgun (WGS) entry which is preliminary data.</text>
</comment>
<gene>
    <name evidence="3" type="ORF">DKP76_17910</name>
</gene>
<dbReference type="Pfam" id="PF20434">
    <property type="entry name" value="BD-FAE"/>
    <property type="match status" value="1"/>
</dbReference>
<dbReference type="AlphaFoldDB" id="A0A316JM86"/>
<dbReference type="PANTHER" id="PTHR48081">
    <property type="entry name" value="AB HYDROLASE SUPERFAMILY PROTEIN C4A8.06C"/>
    <property type="match status" value="1"/>
</dbReference>